<dbReference type="AlphaFoldDB" id="A0A1F5E2N9"/>
<dbReference type="Gene3D" id="3.40.140.10">
    <property type="entry name" value="Cytidine Deaminase, domain 2"/>
    <property type="match status" value="1"/>
</dbReference>
<evidence type="ECO:0000313" key="1">
    <source>
        <dbReference type="EMBL" id="OGD61689.1"/>
    </source>
</evidence>
<sequence>MLPDFKINRRIPEARQVDFISSPDWPKVQELYQEYEPWKQALTNGEILAHTAIEYSIILFSHGFQARGEGNYGIAAMTIWRPGVRVDADGKITLRPADEKLRLPEIAVFKPELANKFVEMMVIGHNSLFRQKKSNGHAERQSAEKTANIWLHIPDENVDSYMAELETKDELTFREAPDITPGVGLVTTLEPCPGCSEMIITAGYDWVLSLNEDKSHGALHPDRIGGLGSGWLELAEKSGINILFSQEDDTANQMTYLPKNLATLVARLFFETRTELDTKIGEGGVFKQIPGVKQKP</sequence>
<dbReference type="EMBL" id="MEZQ01000007">
    <property type="protein sequence ID" value="OGD61689.1"/>
    <property type="molecule type" value="Genomic_DNA"/>
</dbReference>
<organism evidence="1 2">
    <name type="scientific">Candidatus Beckwithbacteria bacterium RIFCSPLOWO2_02_FULL_47_23</name>
    <dbReference type="NCBI Taxonomy" id="1797463"/>
    <lineage>
        <taxon>Bacteria</taxon>
        <taxon>Candidatus Beckwithiibacteriota</taxon>
    </lineage>
</organism>
<proteinExistence type="predicted"/>
<protein>
    <submittedName>
        <fullName evidence="1">Uncharacterized protein</fullName>
    </submittedName>
</protein>
<gene>
    <name evidence="1" type="ORF">A3I57_02660</name>
</gene>
<dbReference type="GO" id="GO:0003824">
    <property type="term" value="F:catalytic activity"/>
    <property type="evidence" value="ECO:0007669"/>
    <property type="project" value="InterPro"/>
</dbReference>
<reference evidence="1 2" key="1">
    <citation type="journal article" date="2016" name="Nat. Commun.">
        <title>Thousands of microbial genomes shed light on interconnected biogeochemical processes in an aquifer system.</title>
        <authorList>
            <person name="Anantharaman K."/>
            <person name="Brown C.T."/>
            <person name="Hug L.A."/>
            <person name="Sharon I."/>
            <person name="Castelle C.J."/>
            <person name="Probst A.J."/>
            <person name="Thomas B.C."/>
            <person name="Singh A."/>
            <person name="Wilkins M.J."/>
            <person name="Karaoz U."/>
            <person name="Brodie E.L."/>
            <person name="Williams K.H."/>
            <person name="Hubbard S.S."/>
            <person name="Banfield J.F."/>
        </authorList>
    </citation>
    <scope>NUCLEOTIDE SEQUENCE [LARGE SCALE GENOMIC DNA]</scope>
</reference>
<comment type="caution">
    <text evidence="1">The sequence shown here is derived from an EMBL/GenBank/DDBJ whole genome shotgun (WGS) entry which is preliminary data.</text>
</comment>
<name>A0A1F5E2N9_9BACT</name>
<dbReference type="InterPro" id="IPR016193">
    <property type="entry name" value="Cytidine_deaminase-like"/>
</dbReference>
<dbReference type="Proteomes" id="UP000176364">
    <property type="component" value="Unassembled WGS sequence"/>
</dbReference>
<evidence type="ECO:0000313" key="2">
    <source>
        <dbReference type="Proteomes" id="UP000176364"/>
    </source>
</evidence>
<dbReference type="SUPFAM" id="SSF53927">
    <property type="entry name" value="Cytidine deaminase-like"/>
    <property type="match status" value="1"/>
</dbReference>
<accession>A0A1F5E2N9</accession>